<reference evidence="1 2" key="1">
    <citation type="submission" date="2019-11" db="EMBL/GenBank/DDBJ databases">
        <authorList>
            <person name="Zhang J."/>
            <person name="Sun C."/>
        </authorList>
    </citation>
    <scope>NUCLEOTIDE SEQUENCE [LARGE SCALE GENOMIC DNA]</scope>
    <source>
        <strain evidence="2">sp2</strain>
    </source>
</reference>
<evidence type="ECO:0000313" key="1">
    <source>
        <dbReference type="EMBL" id="QGT77715.1"/>
    </source>
</evidence>
<name>A0A6I6D0B3_9GAMM</name>
<dbReference type="KEGG" id="ghl:GM160_01750"/>
<organism evidence="1 2">
    <name type="scientific">Guyparkeria halophila</name>
    <dbReference type="NCBI Taxonomy" id="47960"/>
    <lineage>
        <taxon>Bacteria</taxon>
        <taxon>Pseudomonadati</taxon>
        <taxon>Pseudomonadota</taxon>
        <taxon>Gammaproteobacteria</taxon>
        <taxon>Chromatiales</taxon>
        <taxon>Thioalkalibacteraceae</taxon>
        <taxon>Guyparkeria</taxon>
    </lineage>
</organism>
<dbReference type="AlphaFoldDB" id="A0A6I6D0B3"/>
<dbReference type="RefSeq" id="WP_156227672.1">
    <property type="nucleotide sequence ID" value="NZ_CP046415.1"/>
</dbReference>
<keyword evidence="2" id="KW-1185">Reference proteome</keyword>
<sequence>MPSANIFLESTITCPECGHSQTETMPTDACQWFYECVGCRTLLRPTPGDCCVFCSYGSVPCPPIQGDYGCCEAKPNRT</sequence>
<dbReference type="NCBIfam" id="NF041374">
    <property type="entry name" value="GDCCVxC"/>
    <property type="match status" value="1"/>
</dbReference>
<accession>A0A6I6D0B3</accession>
<gene>
    <name evidence="1" type="ORF">GM160_01750</name>
</gene>
<dbReference type="Proteomes" id="UP000427716">
    <property type="component" value="Chromosome"/>
</dbReference>
<proteinExistence type="predicted"/>
<evidence type="ECO:0000313" key="2">
    <source>
        <dbReference type="Proteomes" id="UP000427716"/>
    </source>
</evidence>
<dbReference type="InterPro" id="IPR047677">
    <property type="entry name" value="GDCCVxC"/>
</dbReference>
<protein>
    <submittedName>
        <fullName evidence="1">Uncharacterized protein</fullName>
    </submittedName>
</protein>
<dbReference type="EMBL" id="CP046415">
    <property type="protein sequence ID" value="QGT77715.1"/>
    <property type="molecule type" value="Genomic_DNA"/>
</dbReference>